<keyword evidence="1" id="KW-0812">Transmembrane</keyword>
<name>A0A3N4LPD1_9PEZI</name>
<protein>
    <submittedName>
        <fullName evidence="2">Uncharacterized protein</fullName>
    </submittedName>
</protein>
<accession>A0A3N4LPD1</accession>
<dbReference type="Proteomes" id="UP000267821">
    <property type="component" value="Unassembled WGS sequence"/>
</dbReference>
<evidence type="ECO:0000313" key="2">
    <source>
        <dbReference type="EMBL" id="RPB23162.1"/>
    </source>
</evidence>
<gene>
    <name evidence="2" type="ORF">L211DRAFT_810029</name>
</gene>
<dbReference type="AlphaFoldDB" id="A0A3N4LPD1"/>
<keyword evidence="3" id="KW-1185">Reference proteome</keyword>
<organism evidence="2 3">
    <name type="scientific">Terfezia boudieri ATCC MYA-4762</name>
    <dbReference type="NCBI Taxonomy" id="1051890"/>
    <lineage>
        <taxon>Eukaryota</taxon>
        <taxon>Fungi</taxon>
        <taxon>Dikarya</taxon>
        <taxon>Ascomycota</taxon>
        <taxon>Pezizomycotina</taxon>
        <taxon>Pezizomycetes</taxon>
        <taxon>Pezizales</taxon>
        <taxon>Pezizaceae</taxon>
        <taxon>Terfezia</taxon>
    </lineage>
</organism>
<evidence type="ECO:0000256" key="1">
    <source>
        <dbReference type="SAM" id="Phobius"/>
    </source>
</evidence>
<dbReference type="InParanoid" id="A0A3N4LPD1"/>
<evidence type="ECO:0000313" key="3">
    <source>
        <dbReference type="Proteomes" id="UP000267821"/>
    </source>
</evidence>
<keyword evidence="1" id="KW-0472">Membrane</keyword>
<keyword evidence="1" id="KW-1133">Transmembrane helix</keyword>
<dbReference type="EMBL" id="ML121548">
    <property type="protein sequence ID" value="RPB23162.1"/>
    <property type="molecule type" value="Genomic_DNA"/>
</dbReference>
<sequence length="50" mass="6069">MRRGGWVLHQKRGWRQSLHERLTRDGCPCIFTFRGFSCIFVLFMCFLVIY</sequence>
<reference evidence="2 3" key="1">
    <citation type="journal article" date="2018" name="Nat. Ecol. Evol.">
        <title>Pezizomycetes genomes reveal the molecular basis of ectomycorrhizal truffle lifestyle.</title>
        <authorList>
            <person name="Murat C."/>
            <person name="Payen T."/>
            <person name="Noel B."/>
            <person name="Kuo A."/>
            <person name="Morin E."/>
            <person name="Chen J."/>
            <person name="Kohler A."/>
            <person name="Krizsan K."/>
            <person name="Balestrini R."/>
            <person name="Da Silva C."/>
            <person name="Montanini B."/>
            <person name="Hainaut M."/>
            <person name="Levati E."/>
            <person name="Barry K.W."/>
            <person name="Belfiori B."/>
            <person name="Cichocki N."/>
            <person name="Clum A."/>
            <person name="Dockter R.B."/>
            <person name="Fauchery L."/>
            <person name="Guy J."/>
            <person name="Iotti M."/>
            <person name="Le Tacon F."/>
            <person name="Lindquist E.A."/>
            <person name="Lipzen A."/>
            <person name="Malagnac F."/>
            <person name="Mello A."/>
            <person name="Molinier V."/>
            <person name="Miyauchi S."/>
            <person name="Poulain J."/>
            <person name="Riccioni C."/>
            <person name="Rubini A."/>
            <person name="Sitrit Y."/>
            <person name="Splivallo R."/>
            <person name="Traeger S."/>
            <person name="Wang M."/>
            <person name="Zifcakova L."/>
            <person name="Wipf D."/>
            <person name="Zambonelli A."/>
            <person name="Paolocci F."/>
            <person name="Nowrousian M."/>
            <person name="Ottonello S."/>
            <person name="Baldrian P."/>
            <person name="Spatafora J.W."/>
            <person name="Henrissat B."/>
            <person name="Nagy L.G."/>
            <person name="Aury J.M."/>
            <person name="Wincker P."/>
            <person name="Grigoriev I.V."/>
            <person name="Bonfante P."/>
            <person name="Martin F.M."/>
        </authorList>
    </citation>
    <scope>NUCLEOTIDE SEQUENCE [LARGE SCALE GENOMIC DNA]</scope>
    <source>
        <strain evidence="2 3">ATCC MYA-4762</strain>
    </source>
</reference>
<proteinExistence type="predicted"/>
<feature type="transmembrane region" description="Helical" evidence="1">
    <location>
        <begin position="31"/>
        <end position="49"/>
    </location>
</feature>